<reference evidence="1 2" key="1">
    <citation type="journal article" date="2016" name="Proc. Natl. Acad. Sci. U.S.A.">
        <title>Comparative genomics of biotechnologically important yeasts.</title>
        <authorList>
            <person name="Riley R."/>
            <person name="Haridas S."/>
            <person name="Wolfe K.H."/>
            <person name="Lopes M.R."/>
            <person name="Hittinger C.T."/>
            <person name="Goeker M."/>
            <person name="Salamov A.A."/>
            <person name="Wisecaver J.H."/>
            <person name="Long T.M."/>
            <person name="Calvey C.H."/>
            <person name="Aerts A.L."/>
            <person name="Barry K.W."/>
            <person name="Choi C."/>
            <person name="Clum A."/>
            <person name="Coughlan A.Y."/>
            <person name="Deshpande S."/>
            <person name="Douglass A.P."/>
            <person name="Hanson S.J."/>
            <person name="Klenk H.-P."/>
            <person name="LaButti K.M."/>
            <person name="Lapidus A."/>
            <person name="Lindquist E.A."/>
            <person name="Lipzen A.M."/>
            <person name="Meier-Kolthoff J.P."/>
            <person name="Ohm R.A."/>
            <person name="Otillar R.P."/>
            <person name="Pangilinan J.L."/>
            <person name="Peng Y."/>
            <person name="Rokas A."/>
            <person name="Rosa C.A."/>
            <person name="Scheuner C."/>
            <person name="Sibirny A.A."/>
            <person name="Slot J.C."/>
            <person name="Stielow J.B."/>
            <person name="Sun H."/>
            <person name="Kurtzman C.P."/>
            <person name="Blackwell M."/>
            <person name="Grigoriev I.V."/>
            <person name="Jeffries T.W."/>
        </authorList>
    </citation>
    <scope>NUCLEOTIDE SEQUENCE [LARGE SCALE GENOMIC DNA]</scope>
    <source>
        <strain evidence="1 2">NRRL Y-2026</strain>
    </source>
</reference>
<evidence type="ECO:0000313" key="1">
    <source>
        <dbReference type="EMBL" id="ODQ47131.1"/>
    </source>
</evidence>
<dbReference type="GeneID" id="30176399"/>
<proteinExistence type="predicted"/>
<evidence type="ECO:0000313" key="2">
    <source>
        <dbReference type="Proteomes" id="UP000094455"/>
    </source>
</evidence>
<dbReference type="EMBL" id="KV454002">
    <property type="protein sequence ID" value="ODQ47131.1"/>
    <property type="molecule type" value="Genomic_DNA"/>
</dbReference>
<name>A0A1E3NLZ9_9ASCO</name>
<gene>
    <name evidence="1" type="ORF">PICMEDRAFT_107702</name>
</gene>
<dbReference type="Proteomes" id="UP000094455">
    <property type="component" value="Unassembled WGS sequence"/>
</dbReference>
<organism evidence="1 2">
    <name type="scientific">Pichia membranifaciens NRRL Y-2026</name>
    <dbReference type="NCBI Taxonomy" id="763406"/>
    <lineage>
        <taxon>Eukaryota</taxon>
        <taxon>Fungi</taxon>
        <taxon>Dikarya</taxon>
        <taxon>Ascomycota</taxon>
        <taxon>Saccharomycotina</taxon>
        <taxon>Pichiomycetes</taxon>
        <taxon>Pichiales</taxon>
        <taxon>Pichiaceae</taxon>
        <taxon>Pichia</taxon>
    </lineage>
</organism>
<dbReference type="AlphaFoldDB" id="A0A1E3NLZ9"/>
<sequence>MHNPSAITRPYWAAFLEELAAAALSATHAILPRHSAPGRALLPRRRDRHSGRTTSPLSAISLNLFVHAPASPRQAVPLTPSSTSPAFGKTAFFFLPCFLPIATEKVGVLT</sequence>
<dbReference type="RefSeq" id="XP_019018244.1">
    <property type="nucleotide sequence ID" value="XM_019159712.1"/>
</dbReference>
<accession>A0A1E3NLZ9</accession>
<keyword evidence="2" id="KW-1185">Reference proteome</keyword>
<protein>
    <submittedName>
        <fullName evidence="1">Uncharacterized protein</fullName>
    </submittedName>
</protein>